<evidence type="ECO:0000313" key="2">
    <source>
        <dbReference type="Proteomes" id="UP001597413"/>
    </source>
</evidence>
<dbReference type="EMBL" id="JBHUIX010000026">
    <property type="protein sequence ID" value="MFD2175929.1"/>
    <property type="molecule type" value="Genomic_DNA"/>
</dbReference>
<sequence length="227" mass="24591">MSVERISGPGAPRARAGCDQCGRAEVVACAPPRMTRRREVSPIEGQVNTKLVRQGWAIVKGRLLCPGCDARRRAFAENGGKSKVEKAGKTGVLRAPSREMLREINQMLDVVYNVDAGRYRGAETDVTVAEAIGNGCLFGWVAEERRRAFGDSGENDEMQATKVDLGALAKRVEAALADRHARQCEIEKAATAIRQEGEALAKLFGEVQRAMSKLDTLAKSVLPRGAK</sequence>
<proteinExistence type="predicted"/>
<protein>
    <submittedName>
        <fullName evidence="1">Uncharacterized protein</fullName>
    </submittedName>
</protein>
<name>A0ABW5AEG0_9RHOB</name>
<evidence type="ECO:0000313" key="1">
    <source>
        <dbReference type="EMBL" id="MFD2175929.1"/>
    </source>
</evidence>
<gene>
    <name evidence="1" type="ORF">ACFSM0_17700</name>
</gene>
<keyword evidence="2" id="KW-1185">Reference proteome</keyword>
<comment type="caution">
    <text evidence="1">The sequence shown here is derived from an EMBL/GenBank/DDBJ whole genome shotgun (WGS) entry which is preliminary data.</text>
</comment>
<reference evidence="2" key="1">
    <citation type="journal article" date="2019" name="Int. J. Syst. Evol. Microbiol.">
        <title>The Global Catalogue of Microorganisms (GCM) 10K type strain sequencing project: providing services to taxonomists for standard genome sequencing and annotation.</title>
        <authorList>
            <consortium name="The Broad Institute Genomics Platform"/>
            <consortium name="The Broad Institute Genome Sequencing Center for Infectious Disease"/>
            <person name="Wu L."/>
            <person name="Ma J."/>
        </authorList>
    </citation>
    <scope>NUCLEOTIDE SEQUENCE [LARGE SCALE GENOMIC DNA]</scope>
    <source>
        <strain evidence="2">CCUG 55131</strain>
    </source>
</reference>
<accession>A0ABW5AEG0</accession>
<organism evidence="1 2">
    <name type="scientific">Rhodobacter lacus</name>
    <dbReference type="NCBI Taxonomy" id="1641972"/>
    <lineage>
        <taxon>Bacteria</taxon>
        <taxon>Pseudomonadati</taxon>
        <taxon>Pseudomonadota</taxon>
        <taxon>Alphaproteobacteria</taxon>
        <taxon>Rhodobacterales</taxon>
        <taxon>Rhodobacter group</taxon>
        <taxon>Rhodobacter</taxon>
    </lineage>
</organism>
<dbReference type="RefSeq" id="WP_377393689.1">
    <property type="nucleotide sequence ID" value="NZ_JBHUIX010000026.1"/>
</dbReference>
<dbReference type="Proteomes" id="UP001597413">
    <property type="component" value="Unassembled WGS sequence"/>
</dbReference>